<name>A0ABD1H987_SALDI</name>
<comment type="caution">
    <text evidence="2">The sequence shown here is derived from an EMBL/GenBank/DDBJ whole genome shotgun (WGS) entry which is preliminary data.</text>
</comment>
<dbReference type="Proteomes" id="UP001567538">
    <property type="component" value="Unassembled WGS sequence"/>
</dbReference>
<dbReference type="AlphaFoldDB" id="A0ABD1H987"/>
<feature type="region of interest" description="Disordered" evidence="1">
    <location>
        <begin position="1"/>
        <end position="23"/>
    </location>
</feature>
<feature type="compositionally biased region" description="Basic residues" evidence="1">
    <location>
        <begin position="1"/>
        <end position="13"/>
    </location>
</feature>
<accession>A0ABD1H987</accession>
<gene>
    <name evidence="2" type="ORF">AAHA92_19340</name>
</gene>
<evidence type="ECO:0000313" key="2">
    <source>
        <dbReference type="EMBL" id="KAL1551501.1"/>
    </source>
</evidence>
<evidence type="ECO:0000256" key="1">
    <source>
        <dbReference type="SAM" id="MobiDB-lite"/>
    </source>
</evidence>
<organism evidence="2 3">
    <name type="scientific">Salvia divinorum</name>
    <name type="common">Maria pastora</name>
    <name type="synonym">Diviner's sage</name>
    <dbReference type="NCBI Taxonomy" id="28513"/>
    <lineage>
        <taxon>Eukaryota</taxon>
        <taxon>Viridiplantae</taxon>
        <taxon>Streptophyta</taxon>
        <taxon>Embryophyta</taxon>
        <taxon>Tracheophyta</taxon>
        <taxon>Spermatophyta</taxon>
        <taxon>Magnoliopsida</taxon>
        <taxon>eudicotyledons</taxon>
        <taxon>Gunneridae</taxon>
        <taxon>Pentapetalae</taxon>
        <taxon>asterids</taxon>
        <taxon>lamiids</taxon>
        <taxon>Lamiales</taxon>
        <taxon>Lamiaceae</taxon>
        <taxon>Nepetoideae</taxon>
        <taxon>Mentheae</taxon>
        <taxon>Salviinae</taxon>
        <taxon>Salvia</taxon>
        <taxon>Salvia subgen. Calosphace</taxon>
    </lineage>
</organism>
<keyword evidence="3" id="KW-1185">Reference proteome</keyword>
<dbReference type="EMBL" id="JBEAFC010000007">
    <property type="protein sequence ID" value="KAL1551501.1"/>
    <property type="molecule type" value="Genomic_DNA"/>
</dbReference>
<evidence type="ECO:0000313" key="3">
    <source>
        <dbReference type="Proteomes" id="UP001567538"/>
    </source>
</evidence>
<protein>
    <submittedName>
        <fullName evidence="2">Uncharacterized protein</fullName>
    </submittedName>
</protein>
<reference evidence="2 3" key="1">
    <citation type="submission" date="2024-06" db="EMBL/GenBank/DDBJ databases">
        <title>A chromosome level genome sequence of Diviner's sage (Salvia divinorum).</title>
        <authorList>
            <person name="Ford S.A."/>
            <person name="Ro D.-K."/>
            <person name="Ness R.W."/>
            <person name="Phillips M.A."/>
        </authorList>
    </citation>
    <scope>NUCLEOTIDE SEQUENCE [LARGE SCALE GENOMIC DNA]</scope>
    <source>
        <strain evidence="2">SAF-2024a</strain>
        <tissue evidence="2">Leaf</tissue>
    </source>
</reference>
<sequence>MAGKKMRTHKRKWNSISTEDEEPENCYHACISLHRLLSTKCSISAMKGCMKEAKDGNVILSKKPKRKKLLFVAHSICTLFLNSKMNQTALVRKNFNY</sequence>
<proteinExistence type="predicted"/>